<dbReference type="Proteomes" id="UP000078284">
    <property type="component" value="Chromosome 5"/>
</dbReference>
<dbReference type="Pfam" id="PF09262">
    <property type="entry name" value="PEX-1N"/>
    <property type="match status" value="1"/>
</dbReference>
<evidence type="ECO:0000313" key="6">
    <source>
        <dbReference type="Proteomes" id="UP000078284"/>
    </source>
</evidence>
<dbReference type="SUPFAM" id="SSF50692">
    <property type="entry name" value="ADC-like"/>
    <property type="match status" value="1"/>
</dbReference>
<dbReference type="EMBL" id="LUHQ01000005">
    <property type="protein sequence ID" value="OAO92546.1"/>
    <property type="molecule type" value="Genomic_DNA"/>
</dbReference>
<organism evidence="5 6">
    <name type="scientific">Arabidopsis thaliana</name>
    <name type="common">Mouse-ear cress</name>
    <dbReference type="NCBI Taxonomy" id="3702"/>
    <lineage>
        <taxon>Eukaryota</taxon>
        <taxon>Viridiplantae</taxon>
        <taxon>Streptophyta</taxon>
        <taxon>Embryophyta</taxon>
        <taxon>Tracheophyta</taxon>
        <taxon>Spermatophyta</taxon>
        <taxon>Magnoliopsida</taxon>
        <taxon>eudicotyledons</taxon>
        <taxon>Gunneridae</taxon>
        <taxon>Pentapetalae</taxon>
        <taxon>rosids</taxon>
        <taxon>malvids</taxon>
        <taxon>Brassicales</taxon>
        <taxon>Brassicaceae</taxon>
        <taxon>Camelineae</taxon>
        <taxon>Arabidopsis</taxon>
    </lineage>
</organism>
<accession>A0A178UF58</accession>
<reference evidence="6" key="1">
    <citation type="journal article" date="2016" name="Proc. Natl. Acad. Sci. U.S.A.">
        <title>Chromosome-level assembly of Arabidopsis thaliana Ler reveals the extent of translocation and inversion polymorphisms.</title>
        <authorList>
            <person name="Zapata L."/>
            <person name="Ding J."/>
            <person name="Willing E.M."/>
            <person name="Hartwig B."/>
            <person name="Bezdan D."/>
            <person name="Jiao W.B."/>
            <person name="Patel V."/>
            <person name="Velikkakam James G."/>
            <person name="Koornneef M."/>
            <person name="Ossowski S."/>
            <person name="Schneeberger K."/>
        </authorList>
    </citation>
    <scope>NUCLEOTIDE SEQUENCE [LARGE SCALE GENOMIC DNA]</scope>
    <source>
        <strain evidence="6">cv. Landsberg erecta</strain>
    </source>
</reference>
<dbReference type="GO" id="GO:0007031">
    <property type="term" value="P:peroxisome organization"/>
    <property type="evidence" value="ECO:0007669"/>
    <property type="project" value="InterPro"/>
</dbReference>
<dbReference type="InterPro" id="IPR029067">
    <property type="entry name" value="CDC48_domain_2-like_sf"/>
</dbReference>
<dbReference type="GO" id="GO:0005777">
    <property type="term" value="C:peroxisome"/>
    <property type="evidence" value="ECO:0007669"/>
    <property type="project" value="InterPro"/>
</dbReference>
<comment type="caution">
    <text evidence="5">The sequence shown here is derived from an EMBL/GenBank/DDBJ whole genome shotgun (WGS) entry which is preliminary data.</text>
</comment>
<dbReference type="ExpressionAtlas" id="A0A178UF58">
    <property type="expression patterns" value="baseline and differential"/>
</dbReference>
<dbReference type="Gene3D" id="3.10.330.10">
    <property type="match status" value="1"/>
</dbReference>
<dbReference type="Gene3D" id="2.40.40.20">
    <property type="match status" value="1"/>
</dbReference>
<evidence type="ECO:0000313" key="5">
    <source>
        <dbReference type="EMBL" id="OAO92546.1"/>
    </source>
</evidence>
<feature type="compositionally biased region" description="Polar residues" evidence="3">
    <location>
        <begin position="259"/>
        <end position="274"/>
    </location>
</feature>
<feature type="region of interest" description="Disordered" evidence="3">
    <location>
        <begin position="252"/>
        <end position="275"/>
    </location>
</feature>
<dbReference type="InterPro" id="IPR015342">
    <property type="entry name" value="PEX1-N_C-lobe"/>
</dbReference>
<keyword evidence="1" id="KW-0547">Nucleotide-binding</keyword>
<sequence>METEAVVNTVAGVDCFVSLPRQLLHALQSTSSSPLPPLLPVELRSGDRRWSVAWSGSSSSSSAIEVARVFAESISLPDGTVVKVRVLPNVPKATLVTVEPETEDDWEVLELNAELAEAAILSQVRILHETMKFPLWLHDRTVIRFSVVSTFPSKGVVQLVPGTEVAVAPKRRDRNLKAKKSQEKECNNVKALLRVQETDRSAFHEADVKGFELRVALTSIAYIHPETAKKHSLESLQLISVSPRIPLKGSAKKDEALNMKNSEASKVAENGTSSAKKEPRQAILRLVFSDLAAKGHLMMVESLRLYLGAGLHSCE</sequence>
<dbReference type="GO" id="GO:0005524">
    <property type="term" value="F:ATP binding"/>
    <property type="evidence" value="ECO:0007669"/>
    <property type="project" value="UniProtKB-KW"/>
</dbReference>
<gene>
    <name evidence="5" type="ordered locus">AXX17_At5g08330</name>
</gene>
<evidence type="ECO:0000256" key="1">
    <source>
        <dbReference type="ARBA" id="ARBA00022741"/>
    </source>
</evidence>
<evidence type="ECO:0000256" key="3">
    <source>
        <dbReference type="SAM" id="MobiDB-lite"/>
    </source>
</evidence>
<proteinExistence type="predicted"/>
<evidence type="ECO:0000256" key="2">
    <source>
        <dbReference type="ARBA" id="ARBA00022840"/>
    </source>
</evidence>
<dbReference type="AlphaFoldDB" id="A0A178UF58"/>
<protein>
    <recommendedName>
        <fullName evidence="4">Peroxisomal ATPase PEX1 N-terminal C-lobe domain-containing protein</fullName>
    </recommendedName>
</protein>
<name>A0A178UF58_ARATH</name>
<feature type="domain" description="Peroxisomal ATPase PEX1 N-terminal C-lobe" evidence="4">
    <location>
        <begin position="96"/>
        <end position="169"/>
    </location>
</feature>
<dbReference type="SUPFAM" id="SSF54585">
    <property type="entry name" value="Cdc48 domain 2-like"/>
    <property type="match status" value="1"/>
</dbReference>
<dbReference type="FunFam" id="3.10.330.10:FF:000006">
    <property type="entry name" value="Peroxisome biogenesis factor 1"/>
    <property type="match status" value="1"/>
</dbReference>
<keyword evidence="2" id="KW-0067">ATP-binding</keyword>
<evidence type="ECO:0000259" key="4">
    <source>
        <dbReference type="Pfam" id="PF09262"/>
    </source>
</evidence>
<dbReference type="InterPro" id="IPR009010">
    <property type="entry name" value="Asp_de-COase-like_dom_sf"/>
</dbReference>